<keyword evidence="1" id="KW-0812">Transmembrane</keyword>
<keyword evidence="1" id="KW-0472">Membrane</keyword>
<accession>A0A0E9WHD1</accession>
<proteinExistence type="predicted"/>
<reference evidence="2" key="2">
    <citation type="journal article" date="2015" name="Fish Shellfish Immunol.">
        <title>Early steps in the European eel (Anguilla anguilla)-Vibrio vulnificus interaction in the gills: Role of the RtxA13 toxin.</title>
        <authorList>
            <person name="Callol A."/>
            <person name="Pajuelo D."/>
            <person name="Ebbesson L."/>
            <person name="Teles M."/>
            <person name="MacKenzie S."/>
            <person name="Amaro C."/>
        </authorList>
    </citation>
    <scope>NUCLEOTIDE SEQUENCE</scope>
</reference>
<sequence length="51" mass="5919">MLTKVQVPQLFNFSHFDFIVLLLFCLLNRPACDKKPATIYYLVLYNNAANP</sequence>
<evidence type="ECO:0000313" key="2">
    <source>
        <dbReference type="EMBL" id="JAH88990.1"/>
    </source>
</evidence>
<evidence type="ECO:0000256" key="1">
    <source>
        <dbReference type="SAM" id="Phobius"/>
    </source>
</evidence>
<reference evidence="2" key="1">
    <citation type="submission" date="2014-11" db="EMBL/GenBank/DDBJ databases">
        <authorList>
            <person name="Amaro Gonzalez C."/>
        </authorList>
    </citation>
    <scope>NUCLEOTIDE SEQUENCE</scope>
</reference>
<protein>
    <submittedName>
        <fullName evidence="2">Uncharacterized protein</fullName>
    </submittedName>
</protein>
<dbReference type="AlphaFoldDB" id="A0A0E9WHD1"/>
<feature type="transmembrane region" description="Helical" evidence="1">
    <location>
        <begin position="6"/>
        <end position="27"/>
    </location>
</feature>
<dbReference type="EMBL" id="GBXM01019587">
    <property type="protein sequence ID" value="JAH88990.1"/>
    <property type="molecule type" value="Transcribed_RNA"/>
</dbReference>
<organism evidence="2">
    <name type="scientific">Anguilla anguilla</name>
    <name type="common">European freshwater eel</name>
    <name type="synonym">Muraena anguilla</name>
    <dbReference type="NCBI Taxonomy" id="7936"/>
    <lineage>
        <taxon>Eukaryota</taxon>
        <taxon>Metazoa</taxon>
        <taxon>Chordata</taxon>
        <taxon>Craniata</taxon>
        <taxon>Vertebrata</taxon>
        <taxon>Euteleostomi</taxon>
        <taxon>Actinopterygii</taxon>
        <taxon>Neopterygii</taxon>
        <taxon>Teleostei</taxon>
        <taxon>Anguilliformes</taxon>
        <taxon>Anguillidae</taxon>
        <taxon>Anguilla</taxon>
    </lineage>
</organism>
<name>A0A0E9WHD1_ANGAN</name>
<keyword evidence="1" id="KW-1133">Transmembrane helix</keyword>